<sequence>MLAEGTGKASSHRRLLSFSDSPTRSPQLTQDWLTTPGDERNKTRLELDAERLVPLAGVARERGGRDDRGVLERLGLDRARHHAGRRRGDRHGRGNLVRRVRREDLGRDPARDGRGDAAAGTPLLDDVHLAAALDRADDGAAQARRRAHRRAALADDGVGPAGPLLWGIAIGVVDEARHAPGVFDQSILRDEDGFVHFVCYFAALMYSRQMR</sequence>
<feature type="compositionally biased region" description="Polar residues" evidence="1">
    <location>
        <begin position="18"/>
        <end position="33"/>
    </location>
</feature>
<feature type="region of interest" description="Disordered" evidence="1">
    <location>
        <begin position="1"/>
        <end position="42"/>
    </location>
</feature>
<evidence type="ECO:0000256" key="1">
    <source>
        <dbReference type="SAM" id="MobiDB-lite"/>
    </source>
</evidence>
<accession>A0A8J2SGA8</accession>
<dbReference type="AlphaFoldDB" id="A0A8J2SGA8"/>
<gene>
    <name evidence="2" type="ORF">PECAL_2P00340</name>
</gene>
<feature type="compositionally biased region" description="Basic residues" evidence="1">
    <location>
        <begin position="80"/>
        <end position="90"/>
    </location>
</feature>
<comment type="caution">
    <text evidence="2">The sequence shown here is derived from an EMBL/GenBank/DDBJ whole genome shotgun (WGS) entry which is preliminary data.</text>
</comment>
<dbReference type="EMBL" id="CAKKNE010000002">
    <property type="protein sequence ID" value="CAH0367039.1"/>
    <property type="molecule type" value="Genomic_DNA"/>
</dbReference>
<keyword evidence="3" id="KW-1185">Reference proteome</keyword>
<proteinExistence type="predicted"/>
<feature type="region of interest" description="Disordered" evidence="1">
    <location>
        <begin position="80"/>
        <end position="119"/>
    </location>
</feature>
<reference evidence="2" key="1">
    <citation type="submission" date="2021-11" db="EMBL/GenBank/DDBJ databases">
        <authorList>
            <consortium name="Genoscope - CEA"/>
            <person name="William W."/>
        </authorList>
    </citation>
    <scope>NUCLEOTIDE SEQUENCE</scope>
</reference>
<feature type="compositionally biased region" description="Basic and acidic residues" evidence="1">
    <location>
        <begin position="101"/>
        <end position="115"/>
    </location>
</feature>
<name>A0A8J2SGA8_9STRA</name>
<dbReference type="Proteomes" id="UP000789595">
    <property type="component" value="Unassembled WGS sequence"/>
</dbReference>
<organism evidence="2 3">
    <name type="scientific">Pelagomonas calceolata</name>
    <dbReference type="NCBI Taxonomy" id="35677"/>
    <lineage>
        <taxon>Eukaryota</taxon>
        <taxon>Sar</taxon>
        <taxon>Stramenopiles</taxon>
        <taxon>Ochrophyta</taxon>
        <taxon>Pelagophyceae</taxon>
        <taxon>Pelagomonadales</taxon>
        <taxon>Pelagomonadaceae</taxon>
        <taxon>Pelagomonas</taxon>
    </lineage>
</organism>
<protein>
    <submittedName>
        <fullName evidence="2">Uncharacterized protein</fullName>
    </submittedName>
</protein>
<evidence type="ECO:0000313" key="3">
    <source>
        <dbReference type="Proteomes" id="UP000789595"/>
    </source>
</evidence>
<evidence type="ECO:0000313" key="2">
    <source>
        <dbReference type="EMBL" id="CAH0367039.1"/>
    </source>
</evidence>